<accession>A0A5A5THS3</accession>
<dbReference type="EMBL" id="BIXY01000082">
    <property type="protein sequence ID" value="GCF10758.1"/>
    <property type="molecule type" value="Genomic_DNA"/>
</dbReference>
<dbReference type="Proteomes" id="UP000322530">
    <property type="component" value="Unassembled WGS sequence"/>
</dbReference>
<gene>
    <name evidence="2" type="ORF">KDI_43220</name>
</gene>
<evidence type="ECO:0000313" key="3">
    <source>
        <dbReference type="Proteomes" id="UP000322530"/>
    </source>
</evidence>
<feature type="transmembrane region" description="Helical" evidence="1">
    <location>
        <begin position="142"/>
        <end position="161"/>
    </location>
</feature>
<reference evidence="2 3" key="1">
    <citation type="submission" date="2019-01" db="EMBL/GenBank/DDBJ databases">
        <title>Draft genome sequence of Dictyobacter sp. Uno17.</title>
        <authorList>
            <person name="Wang C.M."/>
            <person name="Zheng Y."/>
            <person name="Sakai Y."/>
            <person name="Abe K."/>
            <person name="Yokota A."/>
            <person name="Yabe S."/>
        </authorList>
    </citation>
    <scope>NUCLEOTIDE SEQUENCE [LARGE SCALE GENOMIC DNA]</scope>
    <source>
        <strain evidence="2 3">Uno17</strain>
    </source>
</reference>
<keyword evidence="1" id="KW-1133">Transmembrane helix</keyword>
<protein>
    <recommendedName>
        <fullName evidence="4">DUF3324 domain-containing protein</fullName>
    </recommendedName>
</protein>
<evidence type="ECO:0000313" key="2">
    <source>
        <dbReference type="EMBL" id="GCF10758.1"/>
    </source>
</evidence>
<sequence length="179" mass="20258">MLPGAPIERLQATNVSYDPHSPQQRLLIALSNTGTQLLHPFGSFHVLDDHGHVLQNIPLAMSGLLPQTSIAYPVYMQRTPLQPSQTYTAELTLHYEHGHALHFNTAFTVPQPQSQPSQVQLIQHLVTTPLVHALGLFSQLTLWHYVIVILLLSVAVGIWIWQRKKKHQCLHQAQKKSRR</sequence>
<keyword evidence="3" id="KW-1185">Reference proteome</keyword>
<organism evidence="2 3">
    <name type="scientific">Dictyobacter arantiisoli</name>
    <dbReference type="NCBI Taxonomy" id="2014874"/>
    <lineage>
        <taxon>Bacteria</taxon>
        <taxon>Bacillati</taxon>
        <taxon>Chloroflexota</taxon>
        <taxon>Ktedonobacteria</taxon>
        <taxon>Ktedonobacterales</taxon>
        <taxon>Dictyobacteraceae</taxon>
        <taxon>Dictyobacter</taxon>
    </lineage>
</organism>
<evidence type="ECO:0008006" key="4">
    <source>
        <dbReference type="Google" id="ProtNLM"/>
    </source>
</evidence>
<proteinExistence type="predicted"/>
<keyword evidence="1" id="KW-0812">Transmembrane</keyword>
<dbReference type="AlphaFoldDB" id="A0A5A5THS3"/>
<comment type="caution">
    <text evidence="2">The sequence shown here is derived from an EMBL/GenBank/DDBJ whole genome shotgun (WGS) entry which is preliminary data.</text>
</comment>
<evidence type="ECO:0000256" key="1">
    <source>
        <dbReference type="SAM" id="Phobius"/>
    </source>
</evidence>
<name>A0A5A5THS3_9CHLR</name>
<dbReference type="RefSeq" id="WP_149403628.1">
    <property type="nucleotide sequence ID" value="NZ_BIXY01000082.1"/>
</dbReference>
<keyword evidence="1" id="KW-0472">Membrane</keyword>